<dbReference type="InterPro" id="IPR003613">
    <property type="entry name" value="Ubox_domain"/>
</dbReference>
<evidence type="ECO:0000259" key="9">
    <source>
        <dbReference type="PROSITE" id="PS50011"/>
    </source>
</evidence>
<dbReference type="InterPro" id="IPR057623">
    <property type="entry name" value="PUB12-19-like_N"/>
</dbReference>
<dbReference type="InterPro" id="IPR013083">
    <property type="entry name" value="Znf_RING/FYVE/PHD"/>
</dbReference>
<dbReference type="Proteomes" id="UP000734854">
    <property type="component" value="Unassembled WGS sequence"/>
</dbReference>
<feature type="region of interest" description="Disordered" evidence="8">
    <location>
        <begin position="1014"/>
        <end position="1033"/>
    </location>
</feature>
<dbReference type="SUPFAM" id="SSF57850">
    <property type="entry name" value="RING/U-box"/>
    <property type="match status" value="1"/>
</dbReference>
<sequence length="1452" mass="160864">MTSPFAFLSVRRRRFPLAGAFFAPGGLSGAALIHALAALCSDVVAAAGRCNFRFQRYNARSLVLKIRVLAALFESLKESLTPTASSSLQPPRFTASAVLCLRELYIFVYRAKLLLEYCSQSSRLWLLLRNPQISGNFHDIAQELATALDVLPLYSLRLADDLCGLIDLLRVQCNRSKFFVDPDDEELRCKIHSFLARFETGEVPDPAELRNTFVNRLGIQNAGVCRTEIEFLEEQMLSQDEDIDLSVVSGVIALARYCRFFLFGFHEVEIGKPFVELYKFSRKRLLSQGSSLREGSGDFSMTIPKDFCCPISLDLMKDPVVVSTGQTYDRASITQWIEGHRTCPNSGQTLTHNRLVPNRALRNLISQWCVFYGLPYETPDGSGVSIESITAACASKAAIETNRITALMLVEQLSAGSQEVKAVAARELRLMAKTGKENRAFIAEAGAIPALCQLFRSTNSVAQENALTAILNISIHDGNKRRIMEEDGCLELIVYVLRHGLTTEARENAAATLFSLSAVHEFKKMIVDEQGAVAALADLLMQGNPRGKKDAVMALFNLSTHPESWSRMLDMGSVSALVGALRDEIVAEEAAGALALLMRHQILAQTIGSEDTVITNLVGLMRRGTPKAKENAVAALQEMCRRGGPNVTQNVAKMPMLCGLIQTILLTGTKRARRKAALLVRMCQRCESTTAAHGNDWNINSTLARTNSLRGSNYRSGDVSVSMSMAIQKELAFVKISQFYDSSNNGWDSKEERDVASATSPPPPPVRCSSPISLSRSFRVAAESLAAVYRYALPSVIQSASAGCSTPSLRVLSQRRRASKLFPLFWCFALWEVMEEEGSSWLRRANFSHTVFHRLGSAHLSSVPLFVHPENHPESKPKRTAEALQLASLSLPVRRGTGPKAASSLSHSTSLPSLQSLLHGGRDLELKPEVSNSIPGASDSPRKIYKHSSFKSKGISNLQSSGLSFTKNLTAGSSVPISSHGKGPRLMPGDSNRSMNKPSVGFHLNSDSQSYTQFSFRQGQNSKPKQRSASPLPTTYLSDAFKEAMANKKRFSTPPPRRKGSDKNVLSKLFSKEGHSGVYSPRHAKDHMHISPRNGTDMHNRSRGNASWTSYFEHGVRKVNAIETSEEWMVDLSQLYLGVRFASGAHSKLYHGVYKNQPVAVKIIRQPDGDDDENGLMAARLEKQFTREVTLLAHLYHRNVIKLIAASKKPPVFCIITEYLSGGSLRAFLHKLEQKPLPLQKLIAFALDIARGMEYIHSQGVIHRDLKPENILFDQDYCVKIADFGIACEVAYCDTLAQDPGTFRWMAPEMIKHKPYGPKVDVYSFGLVLWEMLTGRVPYEEMTPIQAAFAVVHKNLRPVVPPECPAALRALIEQCWTLHSDKRPDFWQIVKVLEQFESAFAQNGTLDTAANMNSQDHRNRLLQWIQKLKPTHANDSTTPTTPKLLHSMPKLL</sequence>
<organism evidence="11 12">
    <name type="scientific">Zingiber officinale</name>
    <name type="common">Ginger</name>
    <name type="synonym">Amomum zingiber</name>
    <dbReference type="NCBI Taxonomy" id="94328"/>
    <lineage>
        <taxon>Eukaryota</taxon>
        <taxon>Viridiplantae</taxon>
        <taxon>Streptophyta</taxon>
        <taxon>Embryophyta</taxon>
        <taxon>Tracheophyta</taxon>
        <taxon>Spermatophyta</taxon>
        <taxon>Magnoliopsida</taxon>
        <taxon>Liliopsida</taxon>
        <taxon>Zingiberales</taxon>
        <taxon>Zingiberaceae</taxon>
        <taxon>Zingiber</taxon>
    </lineage>
</organism>
<dbReference type="PROSITE" id="PS50176">
    <property type="entry name" value="ARM_REPEAT"/>
    <property type="match status" value="1"/>
</dbReference>
<dbReference type="SMART" id="SM00220">
    <property type="entry name" value="S_TKc"/>
    <property type="match status" value="1"/>
</dbReference>
<feature type="domain" description="Protein kinase" evidence="9">
    <location>
        <begin position="1135"/>
        <end position="1397"/>
    </location>
</feature>
<comment type="pathway">
    <text evidence="2">Protein modification; protein ubiquitination.</text>
</comment>
<dbReference type="InterPro" id="IPR011989">
    <property type="entry name" value="ARM-like"/>
</dbReference>
<dbReference type="Pfam" id="PF07714">
    <property type="entry name" value="PK_Tyr_Ser-Thr"/>
    <property type="match status" value="1"/>
</dbReference>
<feature type="repeat" description="ARM" evidence="7">
    <location>
        <begin position="446"/>
        <end position="488"/>
    </location>
</feature>
<feature type="region of interest" description="Disordered" evidence="8">
    <location>
        <begin position="1073"/>
        <end position="1102"/>
    </location>
</feature>
<dbReference type="FunFam" id="1.25.10.10:FF:000423">
    <property type="entry name" value="RING-type E3 ubiquitin transferase"/>
    <property type="match status" value="1"/>
</dbReference>
<dbReference type="Pfam" id="PF04564">
    <property type="entry name" value="U-box"/>
    <property type="match status" value="1"/>
</dbReference>
<dbReference type="InterPro" id="IPR016024">
    <property type="entry name" value="ARM-type_fold"/>
</dbReference>
<dbReference type="SUPFAM" id="SSF48371">
    <property type="entry name" value="ARM repeat"/>
    <property type="match status" value="1"/>
</dbReference>
<feature type="region of interest" description="Disordered" evidence="8">
    <location>
        <begin position="747"/>
        <end position="767"/>
    </location>
</feature>
<evidence type="ECO:0000256" key="5">
    <source>
        <dbReference type="ARBA" id="ARBA00022737"/>
    </source>
</evidence>
<dbReference type="SMART" id="SM00504">
    <property type="entry name" value="Ubox"/>
    <property type="match status" value="1"/>
</dbReference>
<dbReference type="InterPro" id="IPR045210">
    <property type="entry name" value="RING-Ubox_PUB"/>
</dbReference>
<evidence type="ECO:0000256" key="2">
    <source>
        <dbReference type="ARBA" id="ARBA00004906"/>
    </source>
</evidence>
<evidence type="ECO:0000256" key="8">
    <source>
        <dbReference type="SAM" id="MobiDB-lite"/>
    </source>
</evidence>
<evidence type="ECO:0000259" key="10">
    <source>
        <dbReference type="PROSITE" id="PS51698"/>
    </source>
</evidence>
<dbReference type="GO" id="GO:0061630">
    <property type="term" value="F:ubiquitin protein ligase activity"/>
    <property type="evidence" value="ECO:0007669"/>
    <property type="project" value="UniProtKB-EC"/>
</dbReference>
<dbReference type="Pfam" id="PF25598">
    <property type="entry name" value="ARM_PUB"/>
    <property type="match status" value="1"/>
</dbReference>
<evidence type="ECO:0000313" key="11">
    <source>
        <dbReference type="EMBL" id="KAG6534510.1"/>
    </source>
</evidence>
<dbReference type="PROSITE" id="PS00108">
    <property type="entry name" value="PROTEIN_KINASE_ST"/>
    <property type="match status" value="1"/>
</dbReference>
<dbReference type="CDD" id="cd16664">
    <property type="entry name" value="RING-Ubox_PUB"/>
    <property type="match status" value="1"/>
</dbReference>
<name>A0A8J5IFH5_ZINOF</name>
<dbReference type="InterPro" id="IPR011009">
    <property type="entry name" value="Kinase-like_dom_sf"/>
</dbReference>
<dbReference type="SUPFAM" id="SSF56112">
    <property type="entry name" value="Protein kinase-like (PK-like)"/>
    <property type="match status" value="1"/>
</dbReference>
<dbReference type="PROSITE" id="PS50011">
    <property type="entry name" value="PROTEIN_KINASE_DOM"/>
    <property type="match status" value="1"/>
</dbReference>
<protein>
    <recommendedName>
        <fullName evidence="3">RING-type E3 ubiquitin transferase</fullName>
        <ecNumber evidence="3">2.3.2.27</ecNumber>
    </recommendedName>
</protein>
<dbReference type="Gene3D" id="1.25.10.10">
    <property type="entry name" value="Leucine-rich Repeat Variant"/>
    <property type="match status" value="2"/>
</dbReference>
<evidence type="ECO:0000256" key="1">
    <source>
        <dbReference type="ARBA" id="ARBA00000900"/>
    </source>
</evidence>
<reference evidence="11 12" key="1">
    <citation type="submission" date="2020-08" db="EMBL/GenBank/DDBJ databases">
        <title>Plant Genome Project.</title>
        <authorList>
            <person name="Zhang R.-G."/>
        </authorList>
    </citation>
    <scope>NUCLEOTIDE SEQUENCE [LARGE SCALE GENOMIC DNA]</scope>
    <source>
        <tissue evidence="11">Rhizome</tissue>
    </source>
</reference>
<dbReference type="Gene3D" id="1.10.510.10">
    <property type="entry name" value="Transferase(Phosphotransferase) domain 1"/>
    <property type="match status" value="1"/>
</dbReference>
<dbReference type="EC" id="2.3.2.27" evidence="3"/>
<evidence type="ECO:0000256" key="4">
    <source>
        <dbReference type="ARBA" id="ARBA00022679"/>
    </source>
</evidence>
<evidence type="ECO:0000256" key="3">
    <source>
        <dbReference type="ARBA" id="ARBA00012483"/>
    </source>
</evidence>
<dbReference type="PRINTS" id="PR00109">
    <property type="entry name" value="TYRKINASE"/>
</dbReference>
<dbReference type="PANTHER" id="PTHR23315">
    <property type="entry name" value="U BOX DOMAIN-CONTAINING"/>
    <property type="match status" value="1"/>
</dbReference>
<dbReference type="InterPro" id="IPR000719">
    <property type="entry name" value="Prot_kinase_dom"/>
</dbReference>
<dbReference type="GO" id="GO:0005524">
    <property type="term" value="F:ATP binding"/>
    <property type="evidence" value="ECO:0007669"/>
    <property type="project" value="InterPro"/>
</dbReference>
<comment type="catalytic activity">
    <reaction evidence="1">
        <text>S-ubiquitinyl-[E2 ubiquitin-conjugating enzyme]-L-cysteine + [acceptor protein]-L-lysine = [E2 ubiquitin-conjugating enzyme]-L-cysteine + N(6)-ubiquitinyl-[acceptor protein]-L-lysine.</text>
        <dbReference type="EC" id="2.3.2.27"/>
    </reaction>
</comment>
<dbReference type="GO" id="GO:0004672">
    <property type="term" value="F:protein kinase activity"/>
    <property type="evidence" value="ECO:0007669"/>
    <property type="project" value="InterPro"/>
</dbReference>
<dbReference type="SMART" id="SM00185">
    <property type="entry name" value="ARM"/>
    <property type="match status" value="5"/>
</dbReference>
<accession>A0A8J5IFH5</accession>
<dbReference type="EMBL" id="JACMSC010000002">
    <property type="protein sequence ID" value="KAG6534510.1"/>
    <property type="molecule type" value="Genomic_DNA"/>
</dbReference>
<dbReference type="InterPro" id="IPR001245">
    <property type="entry name" value="Ser-Thr/Tyr_kinase_cat_dom"/>
</dbReference>
<dbReference type="InterPro" id="IPR008271">
    <property type="entry name" value="Ser/Thr_kinase_AS"/>
</dbReference>
<dbReference type="GO" id="GO:0016567">
    <property type="term" value="P:protein ubiquitination"/>
    <property type="evidence" value="ECO:0007669"/>
    <property type="project" value="UniProtKB-UniPathway"/>
</dbReference>
<keyword evidence="6" id="KW-0833">Ubl conjugation pathway</keyword>
<dbReference type="UniPathway" id="UPA00143"/>
<keyword evidence="4" id="KW-0808">Transferase</keyword>
<gene>
    <name evidence="11" type="ORF">ZIOFF_008413</name>
</gene>
<feature type="region of interest" description="Disordered" evidence="8">
    <location>
        <begin position="1431"/>
        <end position="1452"/>
    </location>
</feature>
<dbReference type="FunFam" id="3.30.40.10:FF:000442">
    <property type="entry name" value="RING-type E3 ubiquitin transferase"/>
    <property type="match status" value="1"/>
</dbReference>
<evidence type="ECO:0000256" key="7">
    <source>
        <dbReference type="PROSITE-ProRule" id="PRU00259"/>
    </source>
</evidence>
<comment type="caution">
    <text evidence="11">The sequence shown here is derived from an EMBL/GenBank/DDBJ whole genome shotgun (WGS) entry which is preliminary data.</text>
</comment>
<dbReference type="Gene3D" id="3.30.200.20">
    <property type="entry name" value="Phosphorylase Kinase, domain 1"/>
    <property type="match status" value="1"/>
</dbReference>
<keyword evidence="5" id="KW-0677">Repeat</keyword>
<feature type="region of interest" description="Disordered" evidence="8">
    <location>
        <begin position="972"/>
        <end position="1006"/>
    </location>
</feature>
<keyword evidence="12" id="KW-1185">Reference proteome</keyword>
<dbReference type="InterPro" id="IPR058678">
    <property type="entry name" value="ARM_PUB"/>
</dbReference>
<evidence type="ECO:0000313" key="12">
    <source>
        <dbReference type="Proteomes" id="UP000734854"/>
    </source>
</evidence>
<dbReference type="PANTHER" id="PTHR23315:SF266">
    <property type="entry name" value="U-BOX DOMAIN-CONTAINING PROTEIN 17"/>
    <property type="match status" value="1"/>
</dbReference>
<evidence type="ECO:0000256" key="6">
    <source>
        <dbReference type="ARBA" id="ARBA00022786"/>
    </source>
</evidence>
<dbReference type="Gene3D" id="3.30.40.10">
    <property type="entry name" value="Zinc/RING finger domain, C3HC4 (zinc finger)"/>
    <property type="match status" value="1"/>
</dbReference>
<dbReference type="Pfam" id="PF25368">
    <property type="entry name" value="PUB10_N"/>
    <property type="match status" value="1"/>
</dbReference>
<dbReference type="PROSITE" id="PS51698">
    <property type="entry name" value="U_BOX"/>
    <property type="match status" value="1"/>
</dbReference>
<feature type="domain" description="U-box" evidence="10">
    <location>
        <begin position="302"/>
        <end position="375"/>
    </location>
</feature>
<dbReference type="InterPro" id="IPR000225">
    <property type="entry name" value="Armadillo"/>
</dbReference>
<proteinExistence type="predicted"/>
<dbReference type="CDD" id="cd13999">
    <property type="entry name" value="STKc_MAP3K-like"/>
    <property type="match status" value="1"/>
</dbReference>